<keyword evidence="3" id="KW-1185">Reference proteome</keyword>
<dbReference type="SUPFAM" id="SSF52141">
    <property type="entry name" value="Uracil-DNA glycosylase-like"/>
    <property type="match status" value="1"/>
</dbReference>
<dbReference type="Ensembl" id="ENSPSNT00000006058.1">
    <property type="protein sequence ID" value="ENSPSNP00000005320.1"/>
    <property type="gene ID" value="ENSPSNG00000003959.1"/>
</dbReference>
<organism evidence="2 3">
    <name type="scientific">Phocoena sinus</name>
    <name type="common">Vaquita</name>
    <dbReference type="NCBI Taxonomy" id="42100"/>
    <lineage>
        <taxon>Eukaryota</taxon>
        <taxon>Metazoa</taxon>
        <taxon>Chordata</taxon>
        <taxon>Craniata</taxon>
        <taxon>Vertebrata</taxon>
        <taxon>Euteleostomi</taxon>
        <taxon>Mammalia</taxon>
        <taxon>Eutheria</taxon>
        <taxon>Laurasiatheria</taxon>
        <taxon>Artiodactyla</taxon>
        <taxon>Whippomorpha</taxon>
        <taxon>Cetacea</taxon>
        <taxon>Odontoceti</taxon>
        <taxon>Phocoenidae</taxon>
        <taxon>Phocoena</taxon>
    </lineage>
</organism>
<dbReference type="PANTHER" id="PTHR11264">
    <property type="entry name" value="URACIL-DNA GLYCOSYLASE"/>
    <property type="match status" value="1"/>
</dbReference>
<reference evidence="2" key="1">
    <citation type="submission" date="2019-08" db="EMBL/GenBank/DDBJ databases">
        <title>Phocoena sinus (Vaquita) genome, mPhoSin1, primary haplotype.</title>
        <authorList>
            <person name="Morin P."/>
            <person name="Mountcastle J."/>
            <person name="Fungtammasan C."/>
            <person name="Rhie A."/>
            <person name="Rojas-Bracho L."/>
            <person name="Smith C.R."/>
            <person name="Taylor B.L."/>
            <person name="Gulland F.M.D."/>
            <person name="Musser W."/>
            <person name="Houck M."/>
            <person name="Haase B."/>
            <person name="Paez S."/>
            <person name="Howe K."/>
            <person name="Torrance J."/>
            <person name="Formenti G."/>
            <person name="Phillippy A."/>
            <person name="Ryder O."/>
            <person name="Jarvis E.D."/>
            <person name="Fedrigo O."/>
        </authorList>
    </citation>
    <scope>NUCLEOTIDE SEQUENCE [LARGE SCALE GENOMIC DNA]</scope>
</reference>
<proteinExistence type="predicted"/>
<name>A0A8C9B9J6_PHOSS</name>
<dbReference type="GO" id="GO:0004844">
    <property type="term" value="F:uracil DNA N-glycosylase activity"/>
    <property type="evidence" value="ECO:0007669"/>
    <property type="project" value="InterPro"/>
</dbReference>
<evidence type="ECO:0000313" key="3">
    <source>
        <dbReference type="Proteomes" id="UP000694554"/>
    </source>
</evidence>
<dbReference type="GO" id="GO:0097510">
    <property type="term" value="P:base-excision repair, AP site formation via deaminated base removal"/>
    <property type="evidence" value="ECO:0007669"/>
    <property type="project" value="TreeGrafter"/>
</dbReference>
<protein>
    <submittedName>
        <fullName evidence="2">Uncharacterized protein</fullName>
    </submittedName>
</protein>
<dbReference type="PANTHER" id="PTHR11264:SF0">
    <property type="entry name" value="URACIL-DNA GLYCOSYLASE"/>
    <property type="match status" value="1"/>
</dbReference>
<sequence length="272" mass="29526">LSLVGHKAKSGDLRGGSQRTPPEPRDHPCGIIPAGNPGPEGHQEGTPGKAKQGTVNQLSDLHAWKTSRARKAGTQLQVQGSRDGTLNRVVMLGQSLDWTEENDTRGFPQALNQVFTRTQTCDLRRVKAATLGQDPRRGPHQAHGFCFNPRSLGNTYKELSADTTVLFILVTEVYLDGPARCSPAHCCPHRPAHQASSHTGWEHLTGTVASWLNPTARGLVSGAPMFRRKAVPQTAHPSPRPVHRGLLGCRHFSKITALLPKASEGPVNWKDL</sequence>
<dbReference type="InterPro" id="IPR002043">
    <property type="entry name" value="UDG_fam1"/>
</dbReference>
<feature type="region of interest" description="Disordered" evidence="1">
    <location>
        <begin position="1"/>
        <end position="54"/>
    </location>
</feature>
<evidence type="ECO:0000313" key="2">
    <source>
        <dbReference type="Ensembl" id="ENSPSNP00000005320.1"/>
    </source>
</evidence>
<dbReference type="Gene3D" id="3.40.470.10">
    <property type="entry name" value="Uracil-DNA glycosylase-like domain"/>
    <property type="match status" value="1"/>
</dbReference>
<reference evidence="2" key="3">
    <citation type="submission" date="2025-09" db="UniProtKB">
        <authorList>
            <consortium name="Ensembl"/>
        </authorList>
    </citation>
    <scope>IDENTIFICATION</scope>
</reference>
<dbReference type="GO" id="GO:0005739">
    <property type="term" value="C:mitochondrion"/>
    <property type="evidence" value="ECO:0007669"/>
    <property type="project" value="TreeGrafter"/>
</dbReference>
<accession>A0A8C9B9J6</accession>
<dbReference type="InterPro" id="IPR036895">
    <property type="entry name" value="Uracil-DNA_glycosylase-like_sf"/>
</dbReference>
<dbReference type="AlphaFoldDB" id="A0A8C9B9J6"/>
<reference evidence="2" key="2">
    <citation type="submission" date="2025-08" db="UniProtKB">
        <authorList>
            <consortium name="Ensembl"/>
        </authorList>
    </citation>
    <scope>IDENTIFICATION</scope>
</reference>
<dbReference type="Proteomes" id="UP000694554">
    <property type="component" value="Chromosome 6"/>
</dbReference>
<dbReference type="GO" id="GO:0005634">
    <property type="term" value="C:nucleus"/>
    <property type="evidence" value="ECO:0007669"/>
    <property type="project" value="TreeGrafter"/>
</dbReference>
<evidence type="ECO:0000256" key="1">
    <source>
        <dbReference type="SAM" id="MobiDB-lite"/>
    </source>
</evidence>